<dbReference type="GeneID" id="41973068"/>
<organism evidence="2 3">
    <name type="scientific">Thyridium curvatum</name>
    <dbReference type="NCBI Taxonomy" id="1093900"/>
    <lineage>
        <taxon>Eukaryota</taxon>
        <taxon>Fungi</taxon>
        <taxon>Dikarya</taxon>
        <taxon>Ascomycota</taxon>
        <taxon>Pezizomycotina</taxon>
        <taxon>Sordariomycetes</taxon>
        <taxon>Sordariomycetidae</taxon>
        <taxon>Thyridiales</taxon>
        <taxon>Thyridiaceae</taxon>
        <taxon>Thyridium</taxon>
    </lineage>
</organism>
<reference evidence="2 3" key="1">
    <citation type="submission" date="2019-06" db="EMBL/GenBank/DDBJ databases">
        <title>Draft genome sequence of the filamentous fungus Phialemoniopsis curvata isolated from diesel fuel.</title>
        <authorList>
            <person name="Varaljay V.A."/>
            <person name="Lyon W.J."/>
            <person name="Crouch A.L."/>
            <person name="Drake C.E."/>
            <person name="Hollomon J.M."/>
            <person name="Nadeau L.J."/>
            <person name="Nunn H.S."/>
            <person name="Stevenson B.S."/>
            <person name="Bojanowski C.L."/>
            <person name="Crookes-Goodson W.J."/>
        </authorList>
    </citation>
    <scope>NUCLEOTIDE SEQUENCE [LARGE SCALE GENOMIC DNA]</scope>
    <source>
        <strain evidence="2 3">D216</strain>
    </source>
</reference>
<comment type="caution">
    <text evidence="2">The sequence shown here is derived from an EMBL/GenBank/DDBJ whole genome shotgun (WGS) entry which is preliminary data.</text>
</comment>
<dbReference type="OrthoDB" id="2013972at2759"/>
<dbReference type="InParanoid" id="A0A507BA29"/>
<evidence type="ECO:0000313" key="3">
    <source>
        <dbReference type="Proteomes" id="UP000319257"/>
    </source>
</evidence>
<evidence type="ECO:0000313" key="2">
    <source>
        <dbReference type="EMBL" id="TPX13921.1"/>
    </source>
</evidence>
<dbReference type="EMBL" id="SKBQ01000030">
    <property type="protein sequence ID" value="TPX13921.1"/>
    <property type="molecule type" value="Genomic_DNA"/>
</dbReference>
<dbReference type="InterPro" id="IPR029063">
    <property type="entry name" value="SAM-dependent_MTases_sf"/>
</dbReference>
<dbReference type="PANTHER" id="PTHR43591">
    <property type="entry name" value="METHYLTRANSFERASE"/>
    <property type="match status" value="1"/>
</dbReference>
<sequence length="339" mass="38272">MAGFWLVRQASSHCYPCDTRDKKVNTEEKATQRPNPATCLVYGTQPWLSIRKDAAVRGHQKNDARPIVLDVGSGDCRWATDFARQHPETIVYAVDVSQQQVPRDLPSNCIFVPVDFNQDWASAMPSFGELDYIHARDLGSSIPRLRSFIRSAYAALRPGGFFEMQDFDEPKKLGPGQSHCLDQVRWAIEDDLEENGISWYNVPRYRRCLEDAGFEPATETCELMPTTPSWPGNEATDRQRGMASLYQQMIQAGLLENQYQGCSQSSQAWSTDDLNRIMAGAKKEMLDNELKIAYQLKIVWGRKPLGKEASTSNRTGDEALSAEDVDVLRRMIRLLGSKL</sequence>
<dbReference type="GO" id="GO:0008168">
    <property type="term" value="F:methyltransferase activity"/>
    <property type="evidence" value="ECO:0007669"/>
    <property type="project" value="TreeGrafter"/>
</dbReference>
<gene>
    <name evidence="2" type="ORF">E0L32_005621</name>
</gene>
<keyword evidence="3" id="KW-1185">Reference proteome</keyword>
<dbReference type="PANTHER" id="PTHR43591:SF105">
    <property type="entry name" value="METHYLTRANSFERASE DOMAIN-CONTAINING PROTEIN-RELATED"/>
    <property type="match status" value="1"/>
</dbReference>
<evidence type="ECO:0000256" key="1">
    <source>
        <dbReference type="ARBA" id="ARBA00038158"/>
    </source>
</evidence>
<evidence type="ECO:0008006" key="4">
    <source>
        <dbReference type="Google" id="ProtNLM"/>
    </source>
</evidence>
<dbReference type="Pfam" id="PF13489">
    <property type="entry name" value="Methyltransf_23"/>
    <property type="match status" value="1"/>
</dbReference>
<dbReference type="RefSeq" id="XP_030995632.1">
    <property type="nucleotide sequence ID" value="XM_031140163.1"/>
</dbReference>
<accession>A0A507BA29</accession>
<proteinExistence type="inferred from homology"/>
<dbReference type="AlphaFoldDB" id="A0A507BA29"/>
<dbReference type="CDD" id="cd02440">
    <property type="entry name" value="AdoMet_MTases"/>
    <property type="match status" value="1"/>
</dbReference>
<comment type="similarity">
    <text evidence="1">Belongs to the methyltransferase superfamily. LaeA methyltransferase family.</text>
</comment>
<dbReference type="Gene3D" id="3.40.50.150">
    <property type="entry name" value="Vaccinia Virus protein VP39"/>
    <property type="match status" value="1"/>
</dbReference>
<name>A0A507BA29_9PEZI</name>
<protein>
    <recommendedName>
        <fullName evidence="4">S-adenosyl-L-methionine-dependent methyltransferase</fullName>
    </recommendedName>
</protein>
<dbReference type="SUPFAM" id="SSF53335">
    <property type="entry name" value="S-adenosyl-L-methionine-dependent methyltransferases"/>
    <property type="match status" value="1"/>
</dbReference>
<dbReference type="Proteomes" id="UP000319257">
    <property type="component" value="Unassembled WGS sequence"/>
</dbReference>